<dbReference type="GO" id="GO:0016491">
    <property type="term" value="F:oxidoreductase activity"/>
    <property type="evidence" value="ECO:0007669"/>
    <property type="project" value="InterPro"/>
</dbReference>
<name>A0A1B2I4S7_9BACT</name>
<evidence type="ECO:0000256" key="1">
    <source>
        <dbReference type="PIRSR" id="PIRSR000097-1"/>
    </source>
</evidence>
<feature type="active site" description="Proton donor" evidence="1">
    <location>
        <position position="54"/>
    </location>
</feature>
<dbReference type="RefSeq" id="WP_066744598.1">
    <property type="nucleotide sequence ID" value="NZ_CP016757.1"/>
</dbReference>
<dbReference type="PRINTS" id="PR00069">
    <property type="entry name" value="ALDKETRDTASE"/>
</dbReference>
<dbReference type="InterPro" id="IPR023210">
    <property type="entry name" value="NADP_OxRdtase_dom"/>
</dbReference>
<feature type="domain" description="NADP-dependent oxidoreductase" evidence="4">
    <location>
        <begin position="16"/>
        <end position="269"/>
    </location>
</feature>
<dbReference type="Proteomes" id="UP000093044">
    <property type="component" value="Chromosome"/>
</dbReference>
<evidence type="ECO:0000256" key="3">
    <source>
        <dbReference type="PIRSR" id="PIRSR000097-3"/>
    </source>
</evidence>
<organism evidence="5 6">
    <name type="scientific">Cloacibacillus porcorum</name>
    <dbReference type="NCBI Taxonomy" id="1197717"/>
    <lineage>
        <taxon>Bacteria</taxon>
        <taxon>Thermotogati</taxon>
        <taxon>Synergistota</taxon>
        <taxon>Synergistia</taxon>
        <taxon>Synergistales</taxon>
        <taxon>Synergistaceae</taxon>
        <taxon>Cloacibacillus</taxon>
    </lineage>
</organism>
<dbReference type="PANTHER" id="PTHR43638">
    <property type="entry name" value="OXIDOREDUCTASE, ALDO/KETO REDUCTASE FAMILY PROTEIN"/>
    <property type="match status" value="1"/>
</dbReference>
<evidence type="ECO:0000313" key="5">
    <source>
        <dbReference type="EMBL" id="ANZ44972.1"/>
    </source>
</evidence>
<reference evidence="5" key="1">
    <citation type="submission" date="2016-08" db="EMBL/GenBank/DDBJ databases">
        <title>Complete genome of Cloacibacillus porcorum.</title>
        <authorList>
            <person name="Looft T."/>
            <person name="Bayles D.O."/>
            <person name="Alt D.P."/>
        </authorList>
    </citation>
    <scope>NUCLEOTIDE SEQUENCE [LARGE SCALE GENOMIC DNA]</scope>
    <source>
        <strain evidence="5">CL-84</strain>
    </source>
</reference>
<dbReference type="KEGG" id="cpor:BED41_07720"/>
<dbReference type="GeneID" id="83057738"/>
<dbReference type="CDD" id="cd19138">
    <property type="entry name" value="AKR_YeaE"/>
    <property type="match status" value="1"/>
</dbReference>
<dbReference type="PANTHER" id="PTHR43638:SF3">
    <property type="entry name" value="ALDEHYDE REDUCTASE"/>
    <property type="match status" value="1"/>
</dbReference>
<proteinExistence type="predicted"/>
<sequence length="284" mass="31524">MDRQIRFPDGETVPAIGQGTWFLGDHKEKAAQEKEALIAGVEAGMTLIDTAEMYGEGRAERFVGQAVRELDRASIFLVSKVYPHNAGRERIFKSCEASLERMGTTYLDLYLLHWRGPIPLEETVACMEELKKRGLIRRWGVSNFDTDDMQELWNVPGGKNCAANQVLYHIASRGIEYSLLPWLTERHIPVMGYCPLAQGGGLHRGLYSSGTLNKIAANHDATVAQILLAFAVRGGNVIAIPRSGQKQHALNNAAAGDITLTEEELRLIDREFPAPKRKTVLDIV</sequence>
<feature type="site" description="Lowers pKa of active site Tyr" evidence="3">
    <location>
        <position position="80"/>
    </location>
</feature>
<keyword evidence="6" id="KW-1185">Reference proteome</keyword>
<dbReference type="PIRSF" id="PIRSF000097">
    <property type="entry name" value="AKR"/>
    <property type="match status" value="1"/>
</dbReference>
<dbReference type="OrthoDB" id="9773828at2"/>
<gene>
    <name evidence="5" type="ORF">BED41_07720</name>
</gene>
<dbReference type="InterPro" id="IPR036812">
    <property type="entry name" value="NAD(P)_OxRdtase_dom_sf"/>
</dbReference>
<dbReference type="Gene3D" id="3.20.20.100">
    <property type="entry name" value="NADP-dependent oxidoreductase domain"/>
    <property type="match status" value="1"/>
</dbReference>
<dbReference type="AlphaFoldDB" id="A0A1B2I4S7"/>
<dbReference type="EMBL" id="CP016757">
    <property type="protein sequence ID" value="ANZ44972.1"/>
    <property type="molecule type" value="Genomic_DNA"/>
</dbReference>
<evidence type="ECO:0000256" key="2">
    <source>
        <dbReference type="PIRSR" id="PIRSR000097-2"/>
    </source>
</evidence>
<dbReference type="SUPFAM" id="SSF51430">
    <property type="entry name" value="NAD(P)-linked oxidoreductase"/>
    <property type="match status" value="1"/>
</dbReference>
<dbReference type="InterPro" id="IPR020471">
    <property type="entry name" value="AKR"/>
</dbReference>
<accession>A0A1B2I4S7</accession>
<dbReference type="Pfam" id="PF00248">
    <property type="entry name" value="Aldo_ket_red"/>
    <property type="match status" value="1"/>
</dbReference>
<protein>
    <recommendedName>
        <fullName evidence="4">NADP-dependent oxidoreductase domain-containing protein</fullName>
    </recommendedName>
</protein>
<evidence type="ECO:0000313" key="6">
    <source>
        <dbReference type="Proteomes" id="UP000093044"/>
    </source>
</evidence>
<dbReference type="STRING" id="1197717.BED41_07720"/>
<evidence type="ECO:0000259" key="4">
    <source>
        <dbReference type="Pfam" id="PF00248"/>
    </source>
</evidence>
<feature type="binding site" evidence="2">
    <location>
        <position position="113"/>
    </location>
    <ligand>
        <name>substrate</name>
    </ligand>
</feature>